<dbReference type="AlphaFoldDB" id="A0A090R023"/>
<dbReference type="EMBL" id="BBMN01000020">
    <property type="protein sequence ID" value="GAL07873.1"/>
    <property type="molecule type" value="Genomic_DNA"/>
</dbReference>
<evidence type="ECO:0000313" key="1">
    <source>
        <dbReference type="EMBL" id="GAL07873.1"/>
    </source>
</evidence>
<proteinExistence type="predicted"/>
<organism evidence="1 2">
    <name type="scientific">Photobacterium aphoticum</name>
    <dbReference type="NCBI Taxonomy" id="754436"/>
    <lineage>
        <taxon>Bacteria</taxon>
        <taxon>Pseudomonadati</taxon>
        <taxon>Pseudomonadota</taxon>
        <taxon>Gammaproteobacteria</taxon>
        <taxon>Vibrionales</taxon>
        <taxon>Vibrionaceae</taxon>
        <taxon>Photobacterium</taxon>
    </lineage>
</organism>
<accession>A0A090R023</accession>
<dbReference type="Proteomes" id="UP000029227">
    <property type="component" value="Unassembled WGS sequence"/>
</dbReference>
<dbReference type="STRING" id="754436.JCM19237_253"/>
<reference evidence="1 2" key="1">
    <citation type="journal article" date="2014" name="Genome Announc.">
        <title>Draft Genome Sequences of Two Vibrionaceae Species, Vibrio ponticus C121 and Photobacterium aphoticum C119, Isolated as Coral Reef Microbiota.</title>
        <authorList>
            <person name="Al-saari N."/>
            <person name="Meirelles P.M."/>
            <person name="Mino S."/>
            <person name="Suda W."/>
            <person name="Oshima K."/>
            <person name="Hattori M."/>
            <person name="Ohkuma M."/>
            <person name="Thompson F.L."/>
            <person name="Gomez-Gil B."/>
            <person name="Sawabe T."/>
            <person name="Sawabe T."/>
        </authorList>
    </citation>
    <scope>NUCLEOTIDE SEQUENCE [LARGE SCALE GENOMIC DNA]</scope>
    <source>
        <strain evidence="1 2">JCM 19237</strain>
    </source>
</reference>
<gene>
    <name evidence="1" type="ORF">JCM19237_253</name>
</gene>
<evidence type="ECO:0000313" key="2">
    <source>
        <dbReference type="Proteomes" id="UP000029227"/>
    </source>
</evidence>
<comment type="caution">
    <text evidence="1">The sequence shown here is derived from an EMBL/GenBank/DDBJ whole genome shotgun (WGS) entry which is preliminary data.</text>
</comment>
<protein>
    <submittedName>
        <fullName evidence="1">Uncharacterized protein</fullName>
    </submittedName>
</protein>
<sequence>MDWSRKRILKLQNDLRIATTTEEERMAEDIENMYRHSKINKHD</sequence>
<name>A0A090R023_9GAMM</name>